<evidence type="ECO:0000313" key="3">
    <source>
        <dbReference type="Proteomes" id="UP000001444"/>
    </source>
</evidence>
<feature type="transmembrane region" description="Helical" evidence="1">
    <location>
        <begin position="12"/>
        <end position="29"/>
    </location>
</feature>
<dbReference type="EMBL" id="FN554889">
    <property type="protein sequence ID" value="CBG72362.1"/>
    <property type="molecule type" value="Genomic_DNA"/>
</dbReference>
<reference evidence="2 3" key="1">
    <citation type="journal article" date="2010" name="Mol. Plant Microbe Interact.">
        <title>Streptomyces scabies 87-22 contains a coronafacic acid-like biosynthetic cluster that contributes to plant-microbe interactions.</title>
        <authorList>
            <person name="Bignell D.R."/>
            <person name="Seipke R.F."/>
            <person name="Huguet-Tapia J.C."/>
            <person name="Chambers A.H."/>
            <person name="Parry R.J."/>
            <person name="Loria R."/>
        </authorList>
    </citation>
    <scope>NUCLEOTIDE SEQUENCE [LARGE SCALE GENOMIC DNA]</scope>
    <source>
        <strain evidence="2 3">87.22</strain>
    </source>
</reference>
<keyword evidence="1" id="KW-0812">Transmembrane</keyword>
<keyword evidence="1" id="KW-1133">Transmembrane helix</keyword>
<dbReference type="KEGG" id="scb:SCAB_53271"/>
<gene>
    <name evidence="2" type="ordered locus">SCAB_53271</name>
</gene>
<organism evidence="2 3">
    <name type="scientific">Streptomyces scabiei (strain 87.22)</name>
    <dbReference type="NCBI Taxonomy" id="680198"/>
    <lineage>
        <taxon>Bacteria</taxon>
        <taxon>Bacillati</taxon>
        <taxon>Actinomycetota</taxon>
        <taxon>Actinomycetes</taxon>
        <taxon>Kitasatosporales</taxon>
        <taxon>Streptomycetaceae</taxon>
        <taxon>Streptomyces</taxon>
    </lineage>
</organism>
<evidence type="ECO:0000256" key="1">
    <source>
        <dbReference type="SAM" id="Phobius"/>
    </source>
</evidence>
<proteinExistence type="predicted"/>
<name>C9YWH6_STRSW</name>
<protein>
    <submittedName>
        <fullName evidence="2">Putative membrane protein</fullName>
    </submittedName>
</protein>
<accession>C9YWH6</accession>
<dbReference type="Proteomes" id="UP000001444">
    <property type="component" value="Chromosome"/>
</dbReference>
<dbReference type="AlphaFoldDB" id="C9YWH6"/>
<evidence type="ECO:0000313" key="2">
    <source>
        <dbReference type="EMBL" id="CBG72362.1"/>
    </source>
</evidence>
<keyword evidence="3" id="KW-1185">Reference proteome</keyword>
<dbReference type="HOGENOM" id="CLU_2482073_0_0_11"/>
<keyword evidence="1" id="KW-0472">Membrane</keyword>
<sequence length="87" mass="9427">MLTLRPVLALRLPVLTAGLAPGLLTLTLTRPLSLLPLLRRLPGLTLQLLSLVLELVLHAHVDSLPLWVRGSGLDQTNTGGHTTHFDQ</sequence>